<dbReference type="Gene3D" id="1.10.472.80">
    <property type="entry name" value="Ypt/Rab-GAP domain of gyp1p, domain 3"/>
    <property type="match status" value="1"/>
</dbReference>
<dbReference type="OrthoDB" id="294251at2759"/>
<evidence type="ECO:0000256" key="1">
    <source>
        <dbReference type="SAM" id="MobiDB-lite"/>
    </source>
</evidence>
<feature type="non-terminal residue" evidence="2">
    <location>
        <position position="1"/>
    </location>
</feature>
<feature type="region of interest" description="Disordered" evidence="1">
    <location>
        <begin position="252"/>
        <end position="272"/>
    </location>
</feature>
<evidence type="ECO:0000313" key="2">
    <source>
        <dbReference type="EMBL" id="KAG5460050.1"/>
    </source>
</evidence>
<evidence type="ECO:0000313" key="3">
    <source>
        <dbReference type="Proteomes" id="UP000673691"/>
    </source>
</evidence>
<dbReference type="AlphaFoldDB" id="A0A8H7ZVA6"/>
<feature type="compositionally biased region" description="Gly residues" evidence="1">
    <location>
        <begin position="458"/>
        <end position="467"/>
    </location>
</feature>
<feature type="compositionally biased region" description="Basic residues" evidence="1">
    <location>
        <begin position="160"/>
        <end position="177"/>
    </location>
</feature>
<dbReference type="SUPFAM" id="SSF47923">
    <property type="entry name" value="Ypt/Rab-GAP domain of gyp1p"/>
    <property type="match status" value="1"/>
</dbReference>
<gene>
    <name evidence="2" type="ORF">BJ554DRAFT_7947</name>
</gene>
<reference evidence="2 3" key="1">
    <citation type="journal article" name="Sci. Rep.">
        <title>Genome-scale phylogenetic analyses confirm Olpidium as the closest living zoosporic fungus to the non-flagellated, terrestrial fungi.</title>
        <authorList>
            <person name="Chang Y."/>
            <person name="Rochon D."/>
            <person name="Sekimoto S."/>
            <person name="Wang Y."/>
            <person name="Chovatia M."/>
            <person name="Sandor L."/>
            <person name="Salamov A."/>
            <person name="Grigoriev I.V."/>
            <person name="Stajich J.E."/>
            <person name="Spatafora J.W."/>
        </authorList>
    </citation>
    <scope>NUCLEOTIDE SEQUENCE [LARGE SCALE GENOMIC DNA]</scope>
    <source>
        <strain evidence="2">S191</strain>
    </source>
</reference>
<dbReference type="EMBL" id="JAEFCI010005858">
    <property type="protein sequence ID" value="KAG5460050.1"/>
    <property type="molecule type" value="Genomic_DNA"/>
</dbReference>
<feature type="region of interest" description="Disordered" evidence="1">
    <location>
        <begin position="384"/>
        <end position="478"/>
    </location>
</feature>
<proteinExistence type="predicted"/>
<organism evidence="2 3">
    <name type="scientific">Olpidium bornovanus</name>
    <dbReference type="NCBI Taxonomy" id="278681"/>
    <lineage>
        <taxon>Eukaryota</taxon>
        <taxon>Fungi</taxon>
        <taxon>Fungi incertae sedis</taxon>
        <taxon>Olpidiomycota</taxon>
        <taxon>Olpidiomycotina</taxon>
        <taxon>Olpidiomycetes</taxon>
        <taxon>Olpidiales</taxon>
        <taxon>Olpidiaceae</taxon>
        <taxon>Olpidium</taxon>
    </lineage>
</organism>
<feature type="compositionally biased region" description="Basic residues" evidence="1">
    <location>
        <begin position="252"/>
        <end position="262"/>
    </location>
</feature>
<dbReference type="Proteomes" id="UP000673691">
    <property type="component" value="Unassembled WGS sequence"/>
</dbReference>
<protein>
    <submittedName>
        <fullName evidence="2">Uncharacterized protein</fullName>
    </submittedName>
</protein>
<sequence length="478" mass="52398">EGNKILFRVALSLFKIHEDAILALKNPLDVFQFVQNMPKKMLDCDSLVEGVDYLLDVQRSLQIVLVAEDQNRDPGQLRLLQQGMQFYLGRLKLGRVRRVHYVPVFRTDPAGKSSWGTRTKKKKKNAAGAQPGASAVYFPCKEAARDQKRGLATSAEARGRARARVYPRPRPAGRRRREPNLHDGVHPPTVPLPHAPEPGLAADVPELDHAVADGDLPHVETDGRDHVLAELAGLGSEGPADVTGLPFYSLKKKKKKKKKHSRPVYSGNDGAAMGAGGRFRSAVPLTRETRAVWRTALSTGEGILPLSFSSSADPSRPLSALAAHFPPVPSALPVSSTGREGKQRGGGGSRLTRRREAGGTVRRGAVCVRKRGARVFGARGAAFCSGGKREEKKKKKKKTKYRGREGARERRRREQISKESEREREREQERKRKRERERGGPGGSTLRFTAPPPRTGIRRGGGAGGAGRFSHRRGGAPK</sequence>
<comment type="caution">
    <text evidence="2">The sequence shown here is derived from an EMBL/GenBank/DDBJ whole genome shotgun (WGS) entry which is preliminary data.</text>
</comment>
<feature type="region of interest" description="Disordered" evidence="1">
    <location>
        <begin position="110"/>
        <end position="132"/>
    </location>
</feature>
<feature type="region of interest" description="Disordered" evidence="1">
    <location>
        <begin position="329"/>
        <end position="361"/>
    </location>
</feature>
<name>A0A8H7ZVA6_9FUNG</name>
<feature type="compositionally biased region" description="Basic and acidic residues" evidence="1">
    <location>
        <begin position="402"/>
        <end position="430"/>
    </location>
</feature>
<feature type="region of interest" description="Disordered" evidence="1">
    <location>
        <begin position="148"/>
        <end position="201"/>
    </location>
</feature>
<feature type="compositionally biased region" description="Basic residues" evidence="1">
    <location>
        <begin position="391"/>
        <end position="401"/>
    </location>
</feature>
<dbReference type="InterPro" id="IPR035969">
    <property type="entry name" value="Rab-GAP_TBC_sf"/>
</dbReference>
<feature type="compositionally biased region" description="Basic residues" evidence="1">
    <location>
        <begin position="469"/>
        <end position="478"/>
    </location>
</feature>
<keyword evidence="3" id="KW-1185">Reference proteome</keyword>
<accession>A0A8H7ZVA6</accession>